<evidence type="ECO:0000313" key="2">
    <source>
        <dbReference type="Proteomes" id="UP000652567"/>
    </source>
</evidence>
<proteinExistence type="predicted"/>
<gene>
    <name evidence="1" type="ORF">C4F51_15380</name>
</gene>
<dbReference type="EMBL" id="PRDL01000001">
    <property type="protein sequence ID" value="MBE8718564.1"/>
    <property type="molecule type" value="Genomic_DNA"/>
</dbReference>
<dbReference type="InterPro" id="IPR027056">
    <property type="entry name" value="Gluconate_2DH_su3"/>
</dbReference>
<comment type="caution">
    <text evidence="1">The sequence shown here is derived from an EMBL/GenBank/DDBJ whole genome shotgun (WGS) entry which is preliminary data.</text>
</comment>
<organism evidence="1 2">
    <name type="scientific">Cellvibrio polysaccharolyticus</name>
    <dbReference type="NCBI Taxonomy" id="2082724"/>
    <lineage>
        <taxon>Bacteria</taxon>
        <taxon>Pseudomonadati</taxon>
        <taxon>Pseudomonadota</taxon>
        <taxon>Gammaproteobacteria</taxon>
        <taxon>Cellvibrionales</taxon>
        <taxon>Cellvibrionaceae</taxon>
        <taxon>Cellvibrio</taxon>
    </lineage>
</organism>
<dbReference type="AlphaFoldDB" id="A0A928V9M0"/>
<protein>
    <submittedName>
        <fullName evidence="1">Gluconate 2-dehydrogenase subunit 3 family protein</fullName>
    </submittedName>
</protein>
<dbReference type="PROSITE" id="PS51257">
    <property type="entry name" value="PROKAR_LIPOPROTEIN"/>
    <property type="match status" value="1"/>
</dbReference>
<name>A0A928V9M0_9GAMM</name>
<evidence type="ECO:0000313" key="1">
    <source>
        <dbReference type="EMBL" id="MBE8718564.1"/>
    </source>
</evidence>
<dbReference type="Pfam" id="PF13618">
    <property type="entry name" value="Gluconate_2-dh3"/>
    <property type="match status" value="1"/>
</dbReference>
<reference evidence="1" key="1">
    <citation type="submission" date="2018-07" db="EMBL/GenBank/DDBJ databases">
        <title>Genome assembly of strain Ka43.</title>
        <authorList>
            <person name="Kukolya J."/>
            <person name="Nagy I."/>
            <person name="Horvath B."/>
            <person name="Toth A."/>
        </authorList>
    </citation>
    <scope>NUCLEOTIDE SEQUENCE</scope>
    <source>
        <strain evidence="1">KB43</strain>
    </source>
</reference>
<dbReference type="RefSeq" id="WP_193911232.1">
    <property type="nucleotide sequence ID" value="NZ_PRDL01000001.1"/>
</dbReference>
<dbReference type="Proteomes" id="UP000652567">
    <property type="component" value="Unassembled WGS sequence"/>
</dbReference>
<accession>A0A928V9M0</accession>
<keyword evidence="2" id="KW-1185">Reference proteome</keyword>
<sequence>MNRRELLKLISATTGTAMIGSAAFISGCATPAPNAFVFSQNDVLLLDEIAETILPRTETPGAKDAQVGQFMTVYVGACYTLEEQATFHKGLLTLEERSQAVYNRNFMSLQPNERESFINTLDQEARVHAVNSKGKGEMHYFTMLKQLTVFGFFTSEIGGTQVLRHAPIPGRYDGELPYKKGDRAWATT</sequence>